<proteinExistence type="predicted"/>
<comment type="caution">
    <text evidence="1">The sequence shown here is derived from an EMBL/GenBank/DDBJ whole genome shotgun (WGS) entry which is preliminary data.</text>
</comment>
<sequence length="175" mass="20101">MFDISYWSCFGHSQRYYYLNMHCTRKMRLTYAIHCIRCKGRRRKKRILFRPSSVVDFQGVPIDVMLFSGRLLARIMLCCRTNSGIPMASIPIAYDGDCMPSAENLQEIRDKSIAYPRCLGVLQRENSDRPCSSRVGWNLGAVKFEGAPSRCHYDLIHHAAAAFLPLQKVNTFLDV</sequence>
<dbReference type="AlphaFoldDB" id="A0AAW0GS01"/>
<evidence type="ECO:0000313" key="1">
    <source>
        <dbReference type="EMBL" id="KAK7694619.1"/>
    </source>
</evidence>
<gene>
    <name evidence="1" type="ORF">QCA50_001806</name>
</gene>
<dbReference type="EMBL" id="JASBNA010000002">
    <property type="protein sequence ID" value="KAK7694619.1"/>
    <property type="molecule type" value="Genomic_DNA"/>
</dbReference>
<protein>
    <submittedName>
        <fullName evidence="1">Uncharacterized protein</fullName>
    </submittedName>
</protein>
<evidence type="ECO:0000313" key="2">
    <source>
        <dbReference type="Proteomes" id="UP001385951"/>
    </source>
</evidence>
<dbReference type="Proteomes" id="UP001385951">
    <property type="component" value="Unassembled WGS sequence"/>
</dbReference>
<name>A0AAW0GS01_9APHY</name>
<reference evidence="1 2" key="1">
    <citation type="submission" date="2022-09" db="EMBL/GenBank/DDBJ databases">
        <authorList>
            <person name="Palmer J.M."/>
        </authorList>
    </citation>
    <scope>NUCLEOTIDE SEQUENCE [LARGE SCALE GENOMIC DNA]</scope>
    <source>
        <strain evidence="1 2">DSM 7382</strain>
    </source>
</reference>
<keyword evidence="2" id="KW-1185">Reference proteome</keyword>
<accession>A0AAW0GS01</accession>
<organism evidence="1 2">
    <name type="scientific">Cerrena zonata</name>
    <dbReference type="NCBI Taxonomy" id="2478898"/>
    <lineage>
        <taxon>Eukaryota</taxon>
        <taxon>Fungi</taxon>
        <taxon>Dikarya</taxon>
        <taxon>Basidiomycota</taxon>
        <taxon>Agaricomycotina</taxon>
        <taxon>Agaricomycetes</taxon>
        <taxon>Polyporales</taxon>
        <taxon>Cerrenaceae</taxon>
        <taxon>Cerrena</taxon>
    </lineage>
</organism>